<evidence type="ECO:0000313" key="2">
    <source>
        <dbReference type="EMBL" id="GGB00639.1"/>
    </source>
</evidence>
<dbReference type="Proteomes" id="UP000646478">
    <property type="component" value="Unassembled WGS sequence"/>
</dbReference>
<dbReference type="RefSeq" id="WP_188825099.1">
    <property type="nucleotide sequence ID" value="NZ_BMHH01000013.1"/>
</dbReference>
<sequence>MDKAIEAVLTAIGNNPWLIALFAIFVLLLHYGPAYITAISNALSQRRRDDVELLEKEAKLKAKLLALKEKEKDNA</sequence>
<name>A0A916WHL1_9HYPH</name>
<reference evidence="2" key="1">
    <citation type="journal article" date="2014" name="Int. J. Syst. Evol. Microbiol.">
        <title>Complete genome sequence of Corynebacterium casei LMG S-19264T (=DSM 44701T), isolated from a smear-ripened cheese.</title>
        <authorList>
            <consortium name="US DOE Joint Genome Institute (JGI-PGF)"/>
            <person name="Walter F."/>
            <person name="Albersmeier A."/>
            <person name="Kalinowski J."/>
            <person name="Ruckert C."/>
        </authorList>
    </citation>
    <scope>NUCLEOTIDE SEQUENCE</scope>
    <source>
        <strain evidence="2">CGMCC 1.15082</strain>
    </source>
</reference>
<accession>A0A916WHL1</accession>
<keyword evidence="3" id="KW-1185">Reference proteome</keyword>
<reference evidence="2" key="2">
    <citation type="submission" date="2020-09" db="EMBL/GenBank/DDBJ databases">
        <authorList>
            <person name="Sun Q."/>
            <person name="Zhou Y."/>
        </authorList>
    </citation>
    <scope>NUCLEOTIDE SEQUENCE</scope>
    <source>
        <strain evidence="2">CGMCC 1.15082</strain>
    </source>
</reference>
<keyword evidence="1" id="KW-1133">Transmembrane helix</keyword>
<proteinExistence type="predicted"/>
<gene>
    <name evidence="2" type="ORF">GCM10011491_31040</name>
</gene>
<organism evidence="2 3">
    <name type="scientific">Brucella endophytica</name>
    <dbReference type="NCBI Taxonomy" id="1963359"/>
    <lineage>
        <taxon>Bacteria</taxon>
        <taxon>Pseudomonadati</taxon>
        <taxon>Pseudomonadota</taxon>
        <taxon>Alphaproteobacteria</taxon>
        <taxon>Hyphomicrobiales</taxon>
        <taxon>Brucellaceae</taxon>
        <taxon>Brucella/Ochrobactrum group</taxon>
        <taxon>Brucella</taxon>
    </lineage>
</organism>
<dbReference type="AlphaFoldDB" id="A0A916WHL1"/>
<evidence type="ECO:0000256" key="1">
    <source>
        <dbReference type="SAM" id="Phobius"/>
    </source>
</evidence>
<evidence type="ECO:0000313" key="3">
    <source>
        <dbReference type="Proteomes" id="UP000646478"/>
    </source>
</evidence>
<keyword evidence="1" id="KW-0472">Membrane</keyword>
<comment type="caution">
    <text evidence="2">The sequence shown here is derived from an EMBL/GenBank/DDBJ whole genome shotgun (WGS) entry which is preliminary data.</text>
</comment>
<keyword evidence="1" id="KW-0812">Transmembrane</keyword>
<feature type="transmembrane region" description="Helical" evidence="1">
    <location>
        <begin position="17"/>
        <end position="38"/>
    </location>
</feature>
<dbReference type="EMBL" id="BMHH01000013">
    <property type="protein sequence ID" value="GGB00639.1"/>
    <property type="molecule type" value="Genomic_DNA"/>
</dbReference>
<protein>
    <submittedName>
        <fullName evidence="2">Uncharacterized protein</fullName>
    </submittedName>
</protein>